<evidence type="ECO:0000313" key="3">
    <source>
        <dbReference type="Proteomes" id="UP000253987"/>
    </source>
</evidence>
<feature type="chain" id="PRO_5015881205" evidence="1">
    <location>
        <begin position="39"/>
        <end position="152"/>
    </location>
</feature>
<protein>
    <submittedName>
        <fullName evidence="2">DUF4864 domain-containing protein</fullName>
    </submittedName>
</protein>
<gene>
    <name evidence="2" type="ORF">DIT71_05560</name>
</gene>
<keyword evidence="1" id="KW-0732">Signal</keyword>
<dbReference type="AlphaFoldDB" id="A0A2V3ZNV5"/>
<reference evidence="3" key="1">
    <citation type="submission" date="2018-05" db="EMBL/GenBank/DDBJ databases">
        <authorList>
            <person name="Lu D."/>
        </authorList>
    </citation>
    <scope>NUCLEOTIDE SEQUENCE [LARGE SCALE GENOMIC DNA]</scope>
    <source>
        <strain evidence="3">F01</strain>
    </source>
</reference>
<name>A0A2V3ZNV5_9GAMM</name>
<proteinExistence type="predicted"/>
<dbReference type="InterPro" id="IPR032347">
    <property type="entry name" value="DUF4864"/>
</dbReference>
<evidence type="ECO:0000256" key="1">
    <source>
        <dbReference type="SAM" id="SignalP"/>
    </source>
</evidence>
<dbReference type="Proteomes" id="UP000253987">
    <property type="component" value="Unassembled WGS sequence"/>
</dbReference>
<dbReference type="EMBL" id="QFWX01000002">
    <property type="protein sequence ID" value="PXX92651.1"/>
    <property type="molecule type" value="Genomic_DNA"/>
</dbReference>
<accession>A0A2V3ZNV5</accession>
<organism evidence="2 3">
    <name type="scientific">Marinobacter vulgaris</name>
    <dbReference type="NCBI Taxonomy" id="1928331"/>
    <lineage>
        <taxon>Bacteria</taxon>
        <taxon>Pseudomonadati</taxon>
        <taxon>Pseudomonadota</taxon>
        <taxon>Gammaproteobacteria</taxon>
        <taxon>Pseudomonadales</taxon>
        <taxon>Marinobacteraceae</taxon>
        <taxon>Marinobacter</taxon>
    </lineage>
</organism>
<sequence length="152" mass="16948">MGQNSVSTGILGTTRKRVTAILLAAMALFVLWSSQPLAGDKDEEIRDTILRQIEAFANDDQEQAWAYASEGIKRRFGSSQVFIDMVREAYPAVHSATAIEFTERVPHGSFEIQVVKLQGPEGKRWDAYYRMVMTDGAWKIAGVRLEPAELGI</sequence>
<dbReference type="RefSeq" id="WP_114612354.1">
    <property type="nucleotide sequence ID" value="NZ_QFWX01000002.1"/>
</dbReference>
<evidence type="ECO:0000313" key="2">
    <source>
        <dbReference type="EMBL" id="PXX92651.1"/>
    </source>
</evidence>
<feature type="signal peptide" evidence="1">
    <location>
        <begin position="1"/>
        <end position="38"/>
    </location>
</feature>
<comment type="caution">
    <text evidence="2">The sequence shown here is derived from an EMBL/GenBank/DDBJ whole genome shotgun (WGS) entry which is preliminary data.</text>
</comment>
<dbReference type="Pfam" id="PF16156">
    <property type="entry name" value="DUF4864"/>
    <property type="match status" value="1"/>
</dbReference>
<reference evidence="2 3" key="2">
    <citation type="submission" date="2018-06" db="EMBL/GenBank/DDBJ databases">
        <title>Marinobactersediminissp. nov, a moderately halophilic bacterium isolated from marine solar saltern.</title>
        <authorList>
            <person name="Zhang Y."/>
        </authorList>
    </citation>
    <scope>NUCLEOTIDE SEQUENCE [LARGE SCALE GENOMIC DNA]</scope>
    <source>
        <strain evidence="2 3">F01</strain>
    </source>
</reference>
<dbReference type="OrthoDB" id="9130422at2"/>
<keyword evidence="3" id="KW-1185">Reference proteome</keyword>